<dbReference type="Gene3D" id="1.10.10.10">
    <property type="entry name" value="Winged helix-like DNA-binding domain superfamily/Winged helix DNA-binding domain"/>
    <property type="match status" value="1"/>
</dbReference>
<dbReference type="EMBL" id="BAABJP010000004">
    <property type="protein sequence ID" value="GAA5148675.1"/>
    <property type="molecule type" value="Genomic_DNA"/>
</dbReference>
<evidence type="ECO:0000313" key="2">
    <source>
        <dbReference type="EMBL" id="GAA5148675.1"/>
    </source>
</evidence>
<dbReference type="SMART" id="SM00347">
    <property type="entry name" value="HTH_MARR"/>
    <property type="match status" value="1"/>
</dbReference>
<dbReference type="Proteomes" id="UP001428817">
    <property type="component" value="Unassembled WGS sequence"/>
</dbReference>
<dbReference type="Pfam" id="PF12802">
    <property type="entry name" value="MarR_2"/>
    <property type="match status" value="1"/>
</dbReference>
<reference evidence="3" key="1">
    <citation type="journal article" date="2019" name="Int. J. Syst. Evol. Microbiol.">
        <title>The Global Catalogue of Microorganisms (GCM) 10K type strain sequencing project: providing services to taxonomists for standard genome sequencing and annotation.</title>
        <authorList>
            <consortium name="The Broad Institute Genomics Platform"/>
            <consortium name="The Broad Institute Genome Sequencing Center for Infectious Disease"/>
            <person name="Wu L."/>
            <person name="Ma J."/>
        </authorList>
    </citation>
    <scope>NUCLEOTIDE SEQUENCE [LARGE SCALE GENOMIC DNA]</scope>
    <source>
        <strain evidence="3">JCM 18303</strain>
    </source>
</reference>
<accession>A0ABP9PQL6</accession>
<dbReference type="InterPro" id="IPR039422">
    <property type="entry name" value="MarR/SlyA-like"/>
</dbReference>
<dbReference type="PROSITE" id="PS50995">
    <property type="entry name" value="HTH_MARR_2"/>
    <property type="match status" value="1"/>
</dbReference>
<dbReference type="PANTHER" id="PTHR33164">
    <property type="entry name" value="TRANSCRIPTIONAL REGULATOR, MARR FAMILY"/>
    <property type="match status" value="1"/>
</dbReference>
<keyword evidence="3" id="KW-1185">Reference proteome</keyword>
<organism evidence="2 3">
    <name type="scientific">Pseudonocardia eucalypti</name>
    <dbReference type="NCBI Taxonomy" id="648755"/>
    <lineage>
        <taxon>Bacteria</taxon>
        <taxon>Bacillati</taxon>
        <taxon>Actinomycetota</taxon>
        <taxon>Actinomycetes</taxon>
        <taxon>Pseudonocardiales</taxon>
        <taxon>Pseudonocardiaceae</taxon>
        <taxon>Pseudonocardia</taxon>
    </lineage>
</organism>
<evidence type="ECO:0000259" key="1">
    <source>
        <dbReference type="PROSITE" id="PS50995"/>
    </source>
</evidence>
<comment type="caution">
    <text evidence="2">The sequence shown here is derived from an EMBL/GenBank/DDBJ whole genome shotgun (WGS) entry which is preliminary data.</text>
</comment>
<dbReference type="InterPro" id="IPR000835">
    <property type="entry name" value="HTH_MarR-typ"/>
</dbReference>
<gene>
    <name evidence="2" type="ORF">GCM10023321_11330</name>
</gene>
<name>A0ABP9PQL6_9PSEU</name>
<evidence type="ECO:0000313" key="3">
    <source>
        <dbReference type="Proteomes" id="UP001428817"/>
    </source>
</evidence>
<feature type="domain" description="HTH marR-type" evidence="1">
    <location>
        <begin position="3"/>
        <end position="137"/>
    </location>
</feature>
<sequence>MGMARLENLLGALALSVSDTVLRPGPAAEGTALTSSERAALVTLRAHPGRGLGWLGEVLGLTSSGVTRLVARLVRAGLVSSGTAADARARVLRLTPEGVRRAELVLTHRRRAIDHVVAVLSPAERVVFEGLLDKIVAAAAADLPEALRVCRMCDRAACGAGRECPLAPVAAGRAEPGGR</sequence>
<dbReference type="PANTHER" id="PTHR33164:SF43">
    <property type="entry name" value="HTH-TYPE TRANSCRIPTIONAL REPRESSOR YETL"/>
    <property type="match status" value="1"/>
</dbReference>
<protein>
    <submittedName>
        <fullName evidence="2">MarR family transcriptional regulator</fullName>
    </submittedName>
</protein>
<dbReference type="InterPro" id="IPR036390">
    <property type="entry name" value="WH_DNA-bd_sf"/>
</dbReference>
<dbReference type="SUPFAM" id="SSF46785">
    <property type="entry name" value="Winged helix' DNA-binding domain"/>
    <property type="match status" value="1"/>
</dbReference>
<proteinExistence type="predicted"/>
<dbReference type="InterPro" id="IPR036388">
    <property type="entry name" value="WH-like_DNA-bd_sf"/>
</dbReference>